<keyword evidence="4" id="KW-1185">Reference proteome</keyword>
<dbReference type="Proteomes" id="UP000515728">
    <property type="component" value="Chromosome"/>
</dbReference>
<accession>A0A7G7MDE0</accession>
<protein>
    <submittedName>
        <fullName evidence="3">DUF3152 domain-containing protein</fullName>
    </submittedName>
</protein>
<sequence>MYVLPNRRGACDPDRVLRRARLVALAVALGAGLLAVPGVLPDAPPEPTPPPVPASPVPASPVPASPVTAAPTGSPSPAVPPADAAAGILEDVVPQVGTGTTAVVAGSAPAPGFGPVRTVRVEVEGGLPVDGAVFAGFVLATLNDPRGWGRDGAMTFARTDGDAEIVVVLASPDTSAALCRPLVTYGKLSCRSGPRAVLTFHRWVLAHPDYGDDRTGYRHYVVNHEVGHVLGHGHESCPAPGAPAPVMQQQTKGVRPCAPNPWPYP</sequence>
<evidence type="ECO:0000256" key="1">
    <source>
        <dbReference type="SAM" id="MobiDB-lite"/>
    </source>
</evidence>
<dbReference type="InterPro" id="IPR022603">
    <property type="entry name" value="DUF3152"/>
</dbReference>
<name>A0A7G7MDE0_9PSEU</name>
<feature type="compositionally biased region" description="Low complexity" evidence="1">
    <location>
        <begin position="65"/>
        <end position="82"/>
    </location>
</feature>
<dbReference type="SUPFAM" id="SSF55486">
    <property type="entry name" value="Metalloproteases ('zincins'), catalytic domain"/>
    <property type="match status" value="1"/>
</dbReference>
<feature type="domain" description="DUF3152" evidence="2">
    <location>
        <begin position="93"/>
        <end position="254"/>
    </location>
</feature>
<feature type="region of interest" description="Disordered" evidence="1">
    <location>
        <begin position="45"/>
        <end position="82"/>
    </location>
</feature>
<dbReference type="KEGG" id="ppel:H6H00_21675"/>
<gene>
    <name evidence="3" type="ORF">H6H00_21675</name>
</gene>
<organism evidence="3 4">
    <name type="scientific">Pseudonocardia petroleophila</name>
    <dbReference type="NCBI Taxonomy" id="37331"/>
    <lineage>
        <taxon>Bacteria</taxon>
        <taxon>Bacillati</taxon>
        <taxon>Actinomycetota</taxon>
        <taxon>Actinomycetes</taxon>
        <taxon>Pseudonocardiales</taxon>
        <taxon>Pseudonocardiaceae</taxon>
        <taxon>Pseudonocardia</taxon>
    </lineage>
</organism>
<dbReference type="Pfam" id="PF11350">
    <property type="entry name" value="DUF3152"/>
    <property type="match status" value="1"/>
</dbReference>
<proteinExistence type="predicted"/>
<dbReference type="EMBL" id="CP060131">
    <property type="protein sequence ID" value="QNG50801.1"/>
    <property type="molecule type" value="Genomic_DNA"/>
</dbReference>
<reference evidence="3 4" key="1">
    <citation type="submission" date="2020-08" db="EMBL/GenBank/DDBJ databases">
        <authorList>
            <person name="Mo P."/>
        </authorList>
    </citation>
    <scope>NUCLEOTIDE SEQUENCE [LARGE SCALE GENOMIC DNA]</scope>
    <source>
        <strain evidence="3 4">CGMCC 4.1532</strain>
    </source>
</reference>
<evidence type="ECO:0000313" key="4">
    <source>
        <dbReference type="Proteomes" id="UP000515728"/>
    </source>
</evidence>
<feature type="region of interest" description="Disordered" evidence="1">
    <location>
        <begin position="240"/>
        <end position="265"/>
    </location>
</feature>
<evidence type="ECO:0000259" key="2">
    <source>
        <dbReference type="Pfam" id="PF11350"/>
    </source>
</evidence>
<dbReference type="AlphaFoldDB" id="A0A7G7MDE0"/>
<evidence type="ECO:0000313" key="3">
    <source>
        <dbReference type="EMBL" id="QNG50801.1"/>
    </source>
</evidence>
<feature type="compositionally biased region" description="Pro residues" evidence="1">
    <location>
        <begin position="45"/>
        <end position="64"/>
    </location>
</feature>